<evidence type="ECO:0000313" key="4">
    <source>
        <dbReference type="Proteomes" id="UP001152795"/>
    </source>
</evidence>
<evidence type="ECO:0000256" key="1">
    <source>
        <dbReference type="ARBA" id="ARBA00022614"/>
    </source>
</evidence>
<evidence type="ECO:0000256" key="2">
    <source>
        <dbReference type="ARBA" id="ARBA00022737"/>
    </source>
</evidence>
<dbReference type="PANTHER" id="PTHR48051">
    <property type="match status" value="1"/>
</dbReference>
<dbReference type="PANTHER" id="PTHR48051:SF46">
    <property type="entry name" value="LEUCINE RICH REPEAT-CONTAINING DOMAIN PROTEIN"/>
    <property type="match status" value="1"/>
</dbReference>
<dbReference type="InterPro" id="IPR050216">
    <property type="entry name" value="LRR_domain-containing"/>
</dbReference>
<sequence length="372" mass="42606">MAEPFSQENVKDSILPPHQILSPWKSKTDYSLDYSKEFLDLSNKEKESKTDYSLDCSQEFLDLSNKDLSLSDISSILRSRTYFKQLDLSGCGLTELPDGLEYSYELKEVNLSNNPLRHLFLISSLDRKLWRGLKKLDLSGCGLAFLPEGLQFCHELEELDLSNNPLRHLILIPSLDCKLWWRGLKKLDLSGCGLTKLFGGFQFCQELDLSNNPLIHLFLISSLDCKLWRGLKKLNLSGCGLTEVPEGLQCCHELEELNLSNNPLRYLYLSYIPHPEYKIWRRLKKLDMSDCDLVDWPNCVQEYGNLQELNLSKNSFDHQDLLEKLNSGKVFSYSSFHKIGKELLKPAASGSRYPNLTRIIFEDAVYTQSSGG</sequence>
<keyword evidence="4" id="KW-1185">Reference proteome</keyword>
<evidence type="ECO:0000313" key="3">
    <source>
        <dbReference type="EMBL" id="CAB4005691.1"/>
    </source>
</evidence>
<gene>
    <name evidence="3" type="ORF">PACLA_8A066081</name>
</gene>
<accession>A0A6S7II18</accession>
<comment type="caution">
    <text evidence="3">The sequence shown here is derived from an EMBL/GenBank/DDBJ whole genome shotgun (WGS) entry which is preliminary data.</text>
</comment>
<dbReference type="InterPro" id="IPR032675">
    <property type="entry name" value="LRR_dom_sf"/>
</dbReference>
<name>A0A6S7II18_PARCT</name>
<dbReference type="InterPro" id="IPR025875">
    <property type="entry name" value="Leu-rich_rpt_4"/>
</dbReference>
<protein>
    <submittedName>
        <fullName evidence="3">Leucine-rich repeat-containing 15-like isoform X2</fullName>
    </submittedName>
</protein>
<organism evidence="3 4">
    <name type="scientific">Paramuricea clavata</name>
    <name type="common">Red gorgonian</name>
    <name type="synonym">Violescent sea-whip</name>
    <dbReference type="NCBI Taxonomy" id="317549"/>
    <lineage>
        <taxon>Eukaryota</taxon>
        <taxon>Metazoa</taxon>
        <taxon>Cnidaria</taxon>
        <taxon>Anthozoa</taxon>
        <taxon>Octocorallia</taxon>
        <taxon>Malacalcyonacea</taxon>
        <taxon>Plexauridae</taxon>
        <taxon>Paramuricea</taxon>
    </lineage>
</organism>
<keyword evidence="2" id="KW-0677">Repeat</keyword>
<dbReference type="Proteomes" id="UP001152795">
    <property type="component" value="Unassembled WGS sequence"/>
</dbReference>
<dbReference type="OrthoDB" id="1060944at2759"/>
<dbReference type="Pfam" id="PF00560">
    <property type="entry name" value="LRR_1"/>
    <property type="match status" value="3"/>
</dbReference>
<dbReference type="Pfam" id="PF12799">
    <property type="entry name" value="LRR_4"/>
    <property type="match status" value="1"/>
</dbReference>
<dbReference type="SUPFAM" id="SSF52058">
    <property type="entry name" value="L domain-like"/>
    <property type="match status" value="1"/>
</dbReference>
<keyword evidence="1" id="KW-0433">Leucine-rich repeat</keyword>
<proteinExistence type="predicted"/>
<dbReference type="EMBL" id="CACRXK020005278">
    <property type="protein sequence ID" value="CAB4005691.1"/>
    <property type="molecule type" value="Genomic_DNA"/>
</dbReference>
<dbReference type="InterPro" id="IPR001611">
    <property type="entry name" value="Leu-rich_rpt"/>
</dbReference>
<dbReference type="AlphaFoldDB" id="A0A6S7II18"/>
<reference evidence="3" key="1">
    <citation type="submission" date="2020-04" db="EMBL/GenBank/DDBJ databases">
        <authorList>
            <person name="Alioto T."/>
            <person name="Alioto T."/>
            <person name="Gomez Garrido J."/>
        </authorList>
    </citation>
    <scope>NUCLEOTIDE SEQUENCE</scope>
    <source>
        <strain evidence="3">A484AB</strain>
    </source>
</reference>
<dbReference type="Gene3D" id="3.80.10.10">
    <property type="entry name" value="Ribonuclease Inhibitor"/>
    <property type="match status" value="2"/>
</dbReference>
<dbReference type="PROSITE" id="PS51450">
    <property type="entry name" value="LRR"/>
    <property type="match status" value="2"/>
</dbReference>
<dbReference type="GO" id="GO:0005737">
    <property type="term" value="C:cytoplasm"/>
    <property type="evidence" value="ECO:0007669"/>
    <property type="project" value="TreeGrafter"/>
</dbReference>